<dbReference type="AlphaFoldDB" id="A0A7S2XTN5"/>
<reference evidence="3" key="1">
    <citation type="submission" date="2021-01" db="EMBL/GenBank/DDBJ databases">
        <authorList>
            <person name="Corre E."/>
            <person name="Pelletier E."/>
            <person name="Niang G."/>
            <person name="Scheremetjew M."/>
            <person name="Finn R."/>
            <person name="Kale V."/>
            <person name="Holt S."/>
            <person name="Cochrane G."/>
            <person name="Meng A."/>
            <person name="Brown T."/>
            <person name="Cohen L."/>
        </authorList>
    </citation>
    <scope>NUCLEOTIDE SEQUENCE</scope>
    <source>
        <strain evidence="3">CCMP2084</strain>
    </source>
</reference>
<keyword evidence="1" id="KW-0472">Membrane</keyword>
<keyword evidence="1" id="KW-0812">Transmembrane</keyword>
<gene>
    <name evidence="3" type="ORF">ASEP1449_LOCUS18421</name>
</gene>
<dbReference type="Pfam" id="PF06814">
    <property type="entry name" value="GOST_TM"/>
    <property type="match status" value="1"/>
</dbReference>
<dbReference type="InterPro" id="IPR053937">
    <property type="entry name" value="GOST_TM"/>
</dbReference>
<feature type="domain" description="GOST seven transmembrane" evidence="2">
    <location>
        <begin position="1"/>
        <end position="78"/>
    </location>
</feature>
<accession>A0A7S2XTN5</accession>
<evidence type="ECO:0000259" key="2">
    <source>
        <dbReference type="Pfam" id="PF06814"/>
    </source>
</evidence>
<evidence type="ECO:0000256" key="1">
    <source>
        <dbReference type="SAM" id="Phobius"/>
    </source>
</evidence>
<keyword evidence="1" id="KW-1133">Transmembrane helix</keyword>
<dbReference type="EMBL" id="HBHQ01027187">
    <property type="protein sequence ID" value="CAD9826587.1"/>
    <property type="molecule type" value="Transcribed_RNA"/>
</dbReference>
<name>A0A7S2XTN5_9STRA</name>
<proteinExistence type="predicted"/>
<feature type="transmembrane region" description="Helical" evidence="1">
    <location>
        <begin position="21"/>
        <end position="38"/>
    </location>
</feature>
<organism evidence="3">
    <name type="scientific">Attheya septentrionalis</name>
    <dbReference type="NCBI Taxonomy" id="420275"/>
    <lineage>
        <taxon>Eukaryota</taxon>
        <taxon>Sar</taxon>
        <taxon>Stramenopiles</taxon>
        <taxon>Ochrophyta</taxon>
        <taxon>Bacillariophyta</taxon>
        <taxon>Coscinodiscophyceae</taxon>
        <taxon>Chaetocerotophycidae</taxon>
        <taxon>Chaetocerotales</taxon>
        <taxon>Attheyaceae</taxon>
        <taxon>Attheya</taxon>
    </lineage>
</organism>
<protein>
    <recommendedName>
        <fullName evidence="2">GOST seven transmembrane domain-containing protein</fullName>
    </recommendedName>
</protein>
<sequence>MEYLESMSQRLKLLRYLRLRSILLFSILFAVVWGVFGLVNEFMDERMLDDDQEWAIEAAWDVNYLLVLVGVAILWRPNPRAKEYAFVMELPTIAEENEMDFQTNADTMDDYDEEVEFADE</sequence>
<evidence type="ECO:0000313" key="3">
    <source>
        <dbReference type="EMBL" id="CAD9826587.1"/>
    </source>
</evidence>
<feature type="transmembrane region" description="Helical" evidence="1">
    <location>
        <begin position="58"/>
        <end position="75"/>
    </location>
</feature>